<comment type="caution">
    <text evidence="5">The sequence shown here is derived from an EMBL/GenBank/DDBJ whole genome shotgun (WGS) entry which is preliminary data.</text>
</comment>
<dbReference type="OrthoDB" id="14833at2759"/>
<dbReference type="InterPro" id="IPR045123">
    <property type="entry name" value="METTL14-like"/>
</dbReference>
<name>A0A9P0W0A2_9ASCO</name>
<protein>
    <submittedName>
        <fullName evidence="5">Karyogamy protein Kar4p</fullName>
    </submittedName>
</protein>
<comment type="similarity">
    <text evidence="3">Belongs to the MT-A70-like family.</text>
</comment>
<keyword evidence="6" id="KW-1185">Reference proteome</keyword>
<sequence length="343" mass="39803">MIKVEPKSNYKRIDAKASPSIGLCTNSDFTDNYIHTGSPPISHVENSVNPLEGYPKLQKLRQLKSKQVADHATRPFGCRRKPDQIIPTVEKWIVENKLQFDVIMIGALADNQFIYPFLSQLPLHKLCSKPGFLFIWASTQKIRELTKLLNSEYWGKKFRRSEELVFVPLKKNSAYYPKTEFHHDDSSVPLFERQQWHCWMCITGTVRRSSDYHLIHCNIDTDLQMESITPERESNHENNAIPENLYRVVENFSNSNRRLHIIPSYLGINMPVRLRPGWVILSPDCIMDNFNPDKYQSELLRKSTIKSRSSSNGSPHYLVPQTDEIDELRPKSPPPSGNRRRND</sequence>
<gene>
    <name evidence="5" type="ORF">CLIB1423_16S00584</name>
</gene>
<dbReference type="PANTHER" id="PTHR13107:SF0">
    <property type="entry name" value="N6-ADENOSINE-METHYLTRANSFERASE NON-CATALYTIC SUBUNIT"/>
    <property type="match status" value="1"/>
</dbReference>
<evidence type="ECO:0000256" key="2">
    <source>
        <dbReference type="ARBA" id="ARBA00023242"/>
    </source>
</evidence>
<dbReference type="GO" id="GO:0036396">
    <property type="term" value="C:RNA N6-methyladenosine methyltransferase complex"/>
    <property type="evidence" value="ECO:0007669"/>
    <property type="project" value="TreeGrafter"/>
</dbReference>
<dbReference type="InterPro" id="IPR007757">
    <property type="entry name" value="MT-A70-like"/>
</dbReference>
<dbReference type="GO" id="GO:0005634">
    <property type="term" value="C:nucleus"/>
    <property type="evidence" value="ECO:0007669"/>
    <property type="project" value="UniProtKB-SubCell"/>
</dbReference>
<dbReference type="PANTHER" id="PTHR13107">
    <property type="entry name" value="N6-ADENOSINE-METHYLTRANSFERASE NON-CATALYTIC SUBUNIT"/>
    <property type="match status" value="1"/>
</dbReference>
<dbReference type="Proteomes" id="UP000837801">
    <property type="component" value="Unassembled WGS sequence"/>
</dbReference>
<evidence type="ECO:0000256" key="4">
    <source>
        <dbReference type="SAM" id="MobiDB-lite"/>
    </source>
</evidence>
<dbReference type="AlphaFoldDB" id="A0A9P0W0A2"/>
<dbReference type="EMBL" id="CAKXYY010000016">
    <property type="protein sequence ID" value="CAH2354347.1"/>
    <property type="molecule type" value="Genomic_DNA"/>
</dbReference>
<evidence type="ECO:0000313" key="6">
    <source>
        <dbReference type="Proteomes" id="UP000837801"/>
    </source>
</evidence>
<dbReference type="PROSITE" id="PS51143">
    <property type="entry name" value="MT_A70"/>
    <property type="match status" value="1"/>
</dbReference>
<proteinExistence type="inferred from homology"/>
<evidence type="ECO:0000313" key="5">
    <source>
        <dbReference type="EMBL" id="CAH2354347.1"/>
    </source>
</evidence>
<keyword evidence="2" id="KW-0539">Nucleus</keyword>
<comment type="subcellular location">
    <subcellularLocation>
        <location evidence="1">Nucleus</location>
    </subcellularLocation>
</comment>
<feature type="region of interest" description="Disordered" evidence="4">
    <location>
        <begin position="305"/>
        <end position="343"/>
    </location>
</feature>
<dbReference type="PROSITE" id="PS51592">
    <property type="entry name" value="SAM_MTA70L_2"/>
    <property type="match status" value="1"/>
</dbReference>
<reference evidence="5" key="1">
    <citation type="submission" date="2022-03" db="EMBL/GenBank/DDBJ databases">
        <authorList>
            <person name="Legras J.-L."/>
            <person name="Devillers H."/>
            <person name="Grondin C."/>
        </authorList>
    </citation>
    <scope>NUCLEOTIDE SEQUENCE</scope>
    <source>
        <strain evidence="5">CLIB 1423</strain>
    </source>
</reference>
<evidence type="ECO:0000256" key="1">
    <source>
        <dbReference type="ARBA" id="ARBA00004123"/>
    </source>
</evidence>
<dbReference type="Pfam" id="PF05063">
    <property type="entry name" value="MT-A70"/>
    <property type="match status" value="1"/>
</dbReference>
<evidence type="ECO:0000256" key="3">
    <source>
        <dbReference type="PROSITE-ProRule" id="PRU00489"/>
    </source>
</evidence>
<organism evidence="5 6">
    <name type="scientific">[Candida] railenensis</name>
    <dbReference type="NCBI Taxonomy" id="45579"/>
    <lineage>
        <taxon>Eukaryota</taxon>
        <taxon>Fungi</taxon>
        <taxon>Dikarya</taxon>
        <taxon>Ascomycota</taxon>
        <taxon>Saccharomycotina</taxon>
        <taxon>Pichiomycetes</taxon>
        <taxon>Debaryomycetaceae</taxon>
        <taxon>Kurtzmaniella</taxon>
    </lineage>
</organism>
<dbReference type="GO" id="GO:0003729">
    <property type="term" value="F:mRNA binding"/>
    <property type="evidence" value="ECO:0007669"/>
    <property type="project" value="TreeGrafter"/>
</dbReference>
<accession>A0A9P0W0A2</accession>